<dbReference type="PANTHER" id="PTHR10997">
    <property type="entry name" value="IMPORTIN-7, 8, 11"/>
    <property type="match status" value="1"/>
</dbReference>
<dbReference type="InterPro" id="IPR001494">
    <property type="entry name" value="Importin-beta_N"/>
</dbReference>
<evidence type="ECO:0000256" key="1">
    <source>
        <dbReference type="ARBA" id="ARBA00004123"/>
    </source>
</evidence>
<feature type="non-terminal residue" evidence="8">
    <location>
        <position position="251"/>
    </location>
</feature>
<keyword evidence="4" id="KW-0963">Cytoplasm</keyword>
<evidence type="ECO:0000313" key="8">
    <source>
        <dbReference type="EMBL" id="GAA5813910.1"/>
    </source>
</evidence>
<dbReference type="SMART" id="SM00913">
    <property type="entry name" value="IBN_N"/>
    <property type="match status" value="1"/>
</dbReference>
<dbReference type="Gene3D" id="1.25.10.10">
    <property type="entry name" value="Leucine-rich Repeat Variant"/>
    <property type="match status" value="1"/>
</dbReference>
<sequence>MKGTLPGLARRLVKLLKQAEYEGLLVTVPVTEYMTSRYSTLDVQLIGHRSSSMQGMMANEQFAFFIHKFKMDQNTAYQLFVATYHPDPNVHKQAELNIRNIEANNGFLPIVLQILASEDLELGARQAAAIYFKNRLNKAWDGERESAVPINNDDRNMVKQTILQALVTAPNQVQVQLTSTLNTILTNDFPDNWPNFVSELERLLTSTDVRLVYVGLLALREVVKVYQWRTGARREPFRQLIKLTFPAIQNI</sequence>
<feature type="domain" description="Importin N-terminal" evidence="7">
    <location>
        <begin position="94"/>
        <end position="168"/>
    </location>
</feature>
<dbReference type="Proteomes" id="UP001473302">
    <property type="component" value="Unassembled WGS sequence"/>
</dbReference>
<evidence type="ECO:0000256" key="4">
    <source>
        <dbReference type="ARBA" id="ARBA00022490"/>
    </source>
</evidence>
<comment type="caution">
    <text evidence="8">The sequence shown here is derived from an EMBL/GenBank/DDBJ whole genome shotgun (WGS) entry which is preliminary data.</text>
</comment>
<evidence type="ECO:0000256" key="3">
    <source>
        <dbReference type="ARBA" id="ARBA00022448"/>
    </source>
</evidence>
<evidence type="ECO:0000256" key="6">
    <source>
        <dbReference type="ARBA" id="ARBA00023242"/>
    </source>
</evidence>
<organism evidence="8 9">
    <name type="scientific">Mucor flavus</name>
    <dbReference type="NCBI Taxonomy" id="439312"/>
    <lineage>
        <taxon>Eukaryota</taxon>
        <taxon>Fungi</taxon>
        <taxon>Fungi incertae sedis</taxon>
        <taxon>Mucoromycota</taxon>
        <taxon>Mucoromycotina</taxon>
        <taxon>Mucoromycetes</taxon>
        <taxon>Mucorales</taxon>
        <taxon>Mucorineae</taxon>
        <taxon>Mucoraceae</taxon>
        <taxon>Mucor</taxon>
    </lineage>
</organism>
<dbReference type="InterPro" id="IPR016024">
    <property type="entry name" value="ARM-type_fold"/>
</dbReference>
<dbReference type="EMBL" id="BAABUK010000019">
    <property type="protein sequence ID" value="GAA5813910.1"/>
    <property type="molecule type" value="Genomic_DNA"/>
</dbReference>
<evidence type="ECO:0000256" key="5">
    <source>
        <dbReference type="ARBA" id="ARBA00022927"/>
    </source>
</evidence>
<comment type="subcellular location">
    <subcellularLocation>
        <location evidence="2">Cytoplasm</location>
    </subcellularLocation>
    <subcellularLocation>
        <location evidence="1">Nucleus</location>
    </subcellularLocation>
</comment>
<dbReference type="Pfam" id="PF03810">
    <property type="entry name" value="IBN_N"/>
    <property type="match status" value="1"/>
</dbReference>
<evidence type="ECO:0000259" key="7">
    <source>
        <dbReference type="PROSITE" id="PS50166"/>
    </source>
</evidence>
<evidence type="ECO:0000313" key="9">
    <source>
        <dbReference type="Proteomes" id="UP001473302"/>
    </source>
</evidence>
<name>A0ABP9Z477_9FUNG</name>
<evidence type="ECO:0000256" key="2">
    <source>
        <dbReference type="ARBA" id="ARBA00004496"/>
    </source>
</evidence>
<dbReference type="InterPro" id="IPR011989">
    <property type="entry name" value="ARM-like"/>
</dbReference>
<dbReference type="SUPFAM" id="SSF48371">
    <property type="entry name" value="ARM repeat"/>
    <property type="match status" value="1"/>
</dbReference>
<protein>
    <recommendedName>
        <fullName evidence="7">Importin N-terminal domain-containing protein</fullName>
    </recommendedName>
</protein>
<dbReference type="PANTHER" id="PTHR10997:SF18">
    <property type="entry name" value="D-IMPORTIN 7_RANBP7"/>
    <property type="match status" value="1"/>
</dbReference>
<reference evidence="8 9" key="1">
    <citation type="submission" date="2024-04" db="EMBL/GenBank/DDBJ databases">
        <title>genome sequences of Mucor flavus KT1a and Helicostylum pulchrum KT1b strains isolated from the surface of a dry-aged beef.</title>
        <authorList>
            <person name="Toyotome T."/>
            <person name="Hosono M."/>
            <person name="Torimaru M."/>
            <person name="Fukuda K."/>
            <person name="Mikami N."/>
        </authorList>
    </citation>
    <scope>NUCLEOTIDE SEQUENCE [LARGE SCALE GENOMIC DNA]</scope>
    <source>
        <strain evidence="8 9">KT1a</strain>
    </source>
</reference>
<keyword evidence="3" id="KW-0813">Transport</keyword>
<gene>
    <name evidence="8" type="ORF">MFLAVUS_007398</name>
</gene>
<proteinExistence type="predicted"/>
<dbReference type="PROSITE" id="PS50166">
    <property type="entry name" value="IMPORTIN_B_NT"/>
    <property type="match status" value="1"/>
</dbReference>
<keyword evidence="6" id="KW-0539">Nucleus</keyword>
<keyword evidence="5" id="KW-0653">Protein transport</keyword>
<keyword evidence="9" id="KW-1185">Reference proteome</keyword>
<accession>A0ABP9Z477</accession>